<dbReference type="RefSeq" id="WP_129440666.1">
    <property type="nucleotide sequence ID" value="NZ_CP035492.1"/>
</dbReference>
<keyword evidence="9" id="KW-1185">Reference proteome</keyword>
<feature type="transmembrane region" description="Helical" evidence="7">
    <location>
        <begin position="170"/>
        <end position="187"/>
    </location>
</feature>
<evidence type="ECO:0000256" key="7">
    <source>
        <dbReference type="SAM" id="Phobius"/>
    </source>
</evidence>
<reference evidence="8 9" key="1">
    <citation type="submission" date="2019-01" db="EMBL/GenBank/DDBJ databases">
        <title>Genome sequencing of strain FW100M-2.</title>
        <authorList>
            <person name="Heo J."/>
            <person name="Kim S.-J."/>
            <person name="Kim J.-S."/>
            <person name="Hong S.-B."/>
            <person name="Kwon S.-W."/>
        </authorList>
    </citation>
    <scope>NUCLEOTIDE SEQUENCE [LARGE SCALE GENOMIC DNA]</scope>
    <source>
        <strain evidence="8 9">FW100M-2</strain>
    </source>
</reference>
<feature type="transmembrane region" description="Helical" evidence="7">
    <location>
        <begin position="327"/>
        <end position="346"/>
    </location>
</feature>
<dbReference type="KEGG" id="pprt:ET464_10420"/>
<comment type="subcellular location">
    <subcellularLocation>
        <location evidence="1">Cell membrane</location>
        <topology evidence="1">Multi-pass membrane protein</topology>
    </subcellularLocation>
</comment>
<sequence length="495" mass="56340">MKENEISLKAAAFINITARYTNIILQIIANAILARLLTANDYGIIAIILVFTSFFVLLSDMGLGAGVIQNKQLKSDDIDNIYSMTIYAGIALMGIFILLSYPISWFYNNDVFIPVGSLLSISVLFSTINIIPNAILMKQKRFKLAGIRTIVISVLSYVVAIILAYYGYKYYALVVQSLVLSSVTYLLNIWSTKLKFKLKFKFSSVKKILGFSAYDFGFNIINYFARNTDSLLTGKFMSSAALGFYSRAYNLMLYPVMNLTHVISPILHPILSDHQDNKEYIFDKYLKVYKLLSLMGIFISVFCYFSAHELINIIYGPNWESTVPCMAALGVSIWFQMTSSSCGSIYRSLGMTSLMFKSVTRFVPIQLVMIFIGVLSKDIMTLSWCVSISFIIKYFIEYYYLVGKGFNKSVIGFLQKNTPEVFIVLLMCVVMLLIKNIPENNVFASLGYKFFACLVTFIVGLVMTKQLKFLMPMVPNRYRNKYANFRLRKSQKNYL</sequence>
<dbReference type="PANTHER" id="PTHR30250:SF10">
    <property type="entry name" value="LIPOPOLYSACCHARIDE BIOSYNTHESIS PROTEIN WZXC"/>
    <property type="match status" value="1"/>
</dbReference>
<evidence type="ECO:0000256" key="6">
    <source>
        <dbReference type="ARBA" id="ARBA00023136"/>
    </source>
</evidence>
<dbReference type="InterPro" id="IPR050833">
    <property type="entry name" value="Poly_Biosynth_Transport"/>
</dbReference>
<feature type="transmembrane region" description="Helical" evidence="7">
    <location>
        <begin position="20"/>
        <end position="38"/>
    </location>
</feature>
<keyword evidence="6 7" id="KW-0472">Membrane</keyword>
<dbReference type="Pfam" id="PF13440">
    <property type="entry name" value="Polysacc_synt_3"/>
    <property type="match status" value="1"/>
</dbReference>
<feature type="transmembrane region" description="Helical" evidence="7">
    <location>
        <begin position="358"/>
        <end position="375"/>
    </location>
</feature>
<organism evidence="8 9">
    <name type="scientific">Paenibacillus protaetiae</name>
    <dbReference type="NCBI Taxonomy" id="2509456"/>
    <lineage>
        <taxon>Bacteria</taxon>
        <taxon>Bacillati</taxon>
        <taxon>Bacillota</taxon>
        <taxon>Bacilli</taxon>
        <taxon>Bacillales</taxon>
        <taxon>Paenibacillaceae</taxon>
        <taxon>Paenibacillus</taxon>
    </lineage>
</organism>
<proteinExistence type="inferred from homology"/>
<evidence type="ECO:0000256" key="3">
    <source>
        <dbReference type="ARBA" id="ARBA00022475"/>
    </source>
</evidence>
<evidence type="ECO:0000256" key="5">
    <source>
        <dbReference type="ARBA" id="ARBA00022989"/>
    </source>
</evidence>
<accession>A0A4P6EUU7</accession>
<keyword evidence="3" id="KW-1003">Cell membrane</keyword>
<dbReference type="GO" id="GO:0005886">
    <property type="term" value="C:plasma membrane"/>
    <property type="evidence" value="ECO:0007669"/>
    <property type="project" value="UniProtKB-SubCell"/>
</dbReference>
<feature type="transmembrane region" description="Helical" evidence="7">
    <location>
        <begin position="144"/>
        <end position="164"/>
    </location>
</feature>
<dbReference type="PANTHER" id="PTHR30250">
    <property type="entry name" value="PST FAMILY PREDICTED COLANIC ACID TRANSPORTER"/>
    <property type="match status" value="1"/>
</dbReference>
<dbReference type="CDD" id="cd13127">
    <property type="entry name" value="MATE_tuaB_like"/>
    <property type="match status" value="1"/>
</dbReference>
<feature type="transmembrane region" description="Helical" evidence="7">
    <location>
        <begin position="288"/>
        <end position="307"/>
    </location>
</feature>
<feature type="transmembrane region" description="Helical" evidence="7">
    <location>
        <begin position="443"/>
        <end position="463"/>
    </location>
</feature>
<evidence type="ECO:0000256" key="4">
    <source>
        <dbReference type="ARBA" id="ARBA00022692"/>
    </source>
</evidence>
<comment type="similarity">
    <text evidence="2">Belongs to the polysaccharide synthase family.</text>
</comment>
<keyword evidence="4 7" id="KW-0812">Transmembrane</keyword>
<evidence type="ECO:0000313" key="9">
    <source>
        <dbReference type="Proteomes" id="UP000293568"/>
    </source>
</evidence>
<protein>
    <submittedName>
        <fullName evidence="8">Lipopolysaccharide biosynthesis protein</fullName>
    </submittedName>
</protein>
<feature type="transmembrane region" description="Helical" evidence="7">
    <location>
        <begin position="80"/>
        <end position="99"/>
    </location>
</feature>
<feature type="transmembrane region" description="Helical" evidence="7">
    <location>
        <begin position="421"/>
        <end position="437"/>
    </location>
</feature>
<dbReference type="OrthoDB" id="9770347at2"/>
<evidence type="ECO:0000256" key="1">
    <source>
        <dbReference type="ARBA" id="ARBA00004651"/>
    </source>
</evidence>
<dbReference type="EMBL" id="CP035492">
    <property type="protein sequence ID" value="QAY66762.1"/>
    <property type="molecule type" value="Genomic_DNA"/>
</dbReference>
<dbReference type="AlphaFoldDB" id="A0A4P6EUU7"/>
<feature type="transmembrane region" description="Helical" evidence="7">
    <location>
        <begin position="44"/>
        <end position="68"/>
    </location>
</feature>
<evidence type="ECO:0000313" key="8">
    <source>
        <dbReference type="EMBL" id="QAY66762.1"/>
    </source>
</evidence>
<name>A0A4P6EUU7_9BACL</name>
<evidence type="ECO:0000256" key="2">
    <source>
        <dbReference type="ARBA" id="ARBA00007430"/>
    </source>
</evidence>
<gene>
    <name evidence="8" type="ORF">ET464_10420</name>
</gene>
<feature type="transmembrane region" description="Helical" evidence="7">
    <location>
        <begin position="381"/>
        <end position="401"/>
    </location>
</feature>
<dbReference type="Proteomes" id="UP000293568">
    <property type="component" value="Chromosome"/>
</dbReference>
<keyword evidence="5 7" id="KW-1133">Transmembrane helix</keyword>
<feature type="transmembrane region" description="Helical" evidence="7">
    <location>
        <begin position="111"/>
        <end position="132"/>
    </location>
</feature>